<evidence type="ECO:0000259" key="2">
    <source>
        <dbReference type="PROSITE" id="PS51186"/>
    </source>
</evidence>
<proteinExistence type="predicted"/>
<accession>A0ABS8GT04</accession>
<evidence type="ECO:0000313" key="3">
    <source>
        <dbReference type="EMBL" id="MCC4212377.1"/>
    </source>
</evidence>
<dbReference type="InterPro" id="IPR000182">
    <property type="entry name" value="GNAT_dom"/>
</dbReference>
<dbReference type="InterPro" id="IPR016181">
    <property type="entry name" value="Acyl_CoA_acyltransferase"/>
</dbReference>
<dbReference type="CDD" id="cd04301">
    <property type="entry name" value="NAT_SF"/>
    <property type="match status" value="1"/>
</dbReference>
<dbReference type="PROSITE" id="PS51186">
    <property type="entry name" value="GNAT"/>
    <property type="match status" value="1"/>
</dbReference>
<dbReference type="RefSeq" id="WP_228229466.1">
    <property type="nucleotide sequence ID" value="NZ_JAJGMW010000006.1"/>
</dbReference>
<keyword evidence="4" id="KW-1185">Reference proteome</keyword>
<evidence type="ECO:0000256" key="1">
    <source>
        <dbReference type="ARBA" id="ARBA00022679"/>
    </source>
</evidence>
<dbReference type="Gene3D" id="3.40.630.30">
    <property type="match status" value="1"/>
</dbReference>
<dbReference type="Proteomes" id="UP001197770">
    <property type="component" value="Unassembled WGS sequence"/>
</dbReference>
<gene>
    <name evidence="3" type="ORF">LLW17_06580</name>
</gene>
<reference evidence="3 4" key="1">
    <citation type="submission" date="2021-11" db="EMBL/GenBank/DDBJ databases">
        <title>Seasonal and diel survey of microbial diversity of the Tyrrhenian coast.</title>
        <authorList>
            <person name="Gattoni G."/>
            <person name="Corral P."/>
        </authorList>
    </citation>
    <scope>NUCLEOTIDE SEQUENCE [LARGE SCALE GENOMIC DNA]</scope>
    <source>
        <strain evidence="3 4">Mr9</strain>
    </source>
</reference>
<dbReference type="EMBL" id="JAJGMW010000006">
    <property type="protein sequence ID" value="MCC4212377.1"/>
    <property type="molecule type" value="Genomic_DNA"/>
</dbReference>
<dbReference type="SUPFAM" id="SSF55729">
    <property type="entry name" value="Acyl-CoA N-acyltransferases (Nat)"/>
    <property type="match status" value="1"/>
</dbReference>
<dbReference type="InterPro" id="IPR050769">
    <property type="entry name" value="NAT_camello-type"/>
</dbReference>
<evidence type="ECO:0000313" key="4">
    <source>
        <dbReference type="Proteomes" id="UP001197770"/>
    </source>
</evidence>
<keyword evidence="1" id="KW-0808">Transferase</keyword>
<feature type="domain" description="N-acetyltransferase" evidence="2">
    <location>
        <begin position="2"/>
        <end position="160"/>
    </location>
</feature>
<dbReference type="Pfam" id="PF00583">
    <property type="entry name" value="Acetyltransf_1"/>
    <property type="match status" value="1"/>
</dbReference>
<organism evidence="3 4">
    <name type="scientific">Leeuwenhoekiella parthenopeia</name>
    <dbReference type="NCBI Taxonomy" id="2890320"/>
    <lineage>
        <taxon>Bacteria</taxon>
        <taxon>Pseudomonadati</taxon>
        <taxon>Bacteroidota</taxon>
        <taxon>Flavobacteriia</taxon>
        <taxon>Flavobacteriales</taxon>
        <taxon>Flavobacteriaceae</taxon>
        <taxon>Leeuwenhoekiella</taxon>
    </lineage>
</organism>
<sequence>MLKIRAVQPADNKELAAVLRSILVEMGVPKVGTAYADAALDCMYETYDTASSQYFVVTDDDRILGGAGIAPLANYEGPVCELQKMYIDSSLRGKGVGKQLMQTCLDFARTAGFEQVYLETMPYMQAAQQLYLKSGFYHIDGPMGNTGHCACPVHMLKDLTNDA</sequence>
<comment type="caution">
    <text evidence="3">The sequence shown here is derived from an EMBL/GenBank/DDBJ whole genome shotgun (WGS) entry which is preliminary data.</text>
</comment>
<dbReference type="PANTHER" id="PTHR13947:SF37">
    <property type="entry name" value="LD18367P"/>
    <property type="match status" value="1"/>
</dbReference>
<protein>
    <submittedName>
        <fullName evidence="3">GNAT family N-acetyltransferase</fullName>
    </submittedName>
</protein>
<dbReference type="PANTHER" id="PTHR13947">
    <property type="entry name" value="GNAT FAMILY N-ACETYLTRANSFERASE"/>
    <property type="match status" value="1"/>
</dbReference>
<name>A0ABS8GT04_9FLAO</name>